<dbReference type="SUPFAM" id="SSF55257">
    <property type="entry name" value="RBP11-like subunits of RNA polymerase"/>
    <property type="match status" value="1"/>
</dbReference>
<dbReference type="SUPFAM" id="SSF56553">
    <property type="entry name" value="Insert subdomain of RNA polymerase alpha subunit"/>
    <property type="match status" value="1"/>
</dbReference>
<dbReference type="Gene3D" id="2.170.120.12">
    <property type="entry name" value="DNA-directed RNA polymerase, insert domain"/>
    <property type="match status" value="1"/>
</dbReference>
<dbReference type="FunFam" id="2.170.120.12:FF:000010">
    <property type="entry name" value="Related to RPB3-DNA-directed RNA polymerase II chain"/>
    <property type="match status" value="1"/>
</dbReference>
<gene>
    <name evidence="6" type="primary">RPB3</name>
    <name evidence="6" type="ORF">MVES_002015</name>
</gene>
<evidence type="ECO:0000256" key="3">
    <source>
        <dbReference type="ARBA" id="ARBA00025804"/>
    </source>
</evidence>
<protein>
    <submittedName>
        <fullName evidence="6">Rpb3p</fullName>
    </submittedName>
</protein>
<dbReference type="GO" id="GO:0005665">
    <property type="term" value="C:RNA polymerase II, core complex"/>
    <property type="evidence" value="ECO:0007669"/>
    <property type="project" value="TreeGrafter"/>
</dbReference>
<dbReference type="SMART" id="SM00662">
    <property type="entry name" value="RPOLD"/>
    <property type="match status" value="1"/>
</dbReference>
<keyword evidence="1" id="KW-0240">DNA-directed RNA polymerase</keyword>
<dbReference type="CDD" id="cd07031">
    <property type="entry name" value="RNAP_II_RPB3"/>
    <property type="match status" value="1"/>
</dbReference>
<keyword evidence="7" id="KW-1185">Reference proteome</keyword>
<evidence type="ECO:0000256" key="4">
    <source>
        <dbReference type="SAM" id="MobiDB-lite"/>
    </source>
</evidence>
<evidence type="ECO:0000313" key="7">
    <source>
        <dbReference type="Proteomes" id="UP000232875"/>
    </source>
</evidence>
<feature type="domain" description="DNA-directed RNA polymerase RpoA/D/Rpb3-type" evidence="5">
    <location>
        <begin position="39"/>
        <end position="301"/>
    </location>
</feature>
<dbReference type="InterPro" id="IPR011262">
    <property type="entry name" value="DNA-dir_RNA_pol_insert"/>
</dbReference>
<evidence type="ECO:0000259" key="5">
    <source>
        <dbReference type="SMART" id="SM00662"/>
    </source>
</evidence>
<dbReference type="OrthoDB" id="270173at2759"/>
<feature type="compositionally biased region" description="Polar residues" evidence="4">
    <location>
        <begin position="610"/>
        <end position="619"/>
    </location>
</feature>
<dbReference type="InterPro" id="IPR011263">
    <property type="entry name" value="DNA-dir_RNA_pol_RpoA/D/Rpb3"/>
</dbReference>
<comment type="similarity">
    <text evidence="3">Belongs to the archaeal Rpo3/eukaryotic RPB3 RNA polymerase subunit family.</text>
</comment>
<dbReference type="Pfam" id="PF01803">
    <property type="entry name" value="LIM_bind"/>
    <property type="match status" value="1"/>
</dbReference>
<dbReference type="EMBL" id="KZ454990">
    <property type="protein sequence ID" value="PKI84161.1"/>
    <property type="molecule type" value="Genomic_DNA"/>
</dbReference>
<dbReference type="InterPro" id="IPR029005">
    <property type="entry name" value="LIM-bd/SEUSS"/>
</dbReference>
<dbReference type="PANTHER" id="PTHR11800">
    <property type="entry name" value="DNA-DIRECTED RNA POLYMERASE"/>
    <property type="match status" value="1"/>
</dbReference>
<organism evidence="6 7">
    <name type="scientific">Malassezia vespertilionis</name>
    <dbReference type="NCBI Taxonomy" id="2020962"/>
    <lineage>
        <taxon>Eukaryota</taxon>
        <taxon>Fungi</taxon>
        <taxon>Dikarya</taxon>
        <taxon>Basidiomycota</taxon>
        <taxon>Ustilaginomycotina</taxon>
        <taxon>Malasseziomycetes</taxon>
        <taxon>Malasseziales</taxon>
        <taxon>Malasseziaceae</taxon>
        <taxon>Malassezia</taxon>
    </lineage>
</organism>
<evidence type="ECO:0000313" key="6">
    <source>
        <dbReference type="EMBL" id="PKI84161.1"/>
    </source>
</evidence>
<dbReference type="Proteomes" id="UP000232875">
    <property type="component" value="Unassembled WGS sequence"/>
</dbReference>
<sequence length="741" mass="83880">MTAVNGVYGRDVAPIRAPDGLVAQAHAPNFIIRELNDEHADFILENVDMSYANSLRRTLIADVPTVAIDMVEIMVNTTVLPDEFFAHRLGMVPLLSMDAAKVLVDQRDCVCEDGCDRCSVELTLDALCTSDRGSMYVTSKDLIRSNTIDNPYSDEAMYGPIAPRHPDFGKPAGQDDPNKPDILLVQMRKGQHIKARCIARKGFAKEHAKWSPVSAIGFEYDPHNALRHTTLWYEHDPKKEWPESKNAREEELPLEGAPFDPNRKANRFYFDVESVGNLHPAEIVETGLSLMEYRTAQIVQELGMLYQPMGAPEAMGLFHEPLSAEGMAEIISLQKMADRVPCESFVNIASQPGYSPELAPTYFPPGTGRSRVLQFYTQLLAPNKPRNLSHLRRFELDFYVPDATLRLNLWSDVTKRSQKIDIVSPLTIYFSDGMYGKMERSIRAHLGDMKEYMVDPHQMPPSPSVSFQSKMPDPVTPRYTTHVVESQRMLQITAFENGWQCQRVGMFRCLLTPYTRVEYAPAPPGMEGNEDGNIPQLVTQLRLQYMCFTTLAQSLFVPMPWRRFNLGAVDIPKDVIEEIIAYGFKREAKRKRAEKRADKGALVEKRVRTDQTQQESGTPQEPLEAPELLAKKESEDEEDLPILDQCFRMNSHSNERLAINEWGMPNSLMYVMHLLDSMSQMSELIDVHCETGVPPLQILHNFDNERQHELRASSSRDPFVAPDLTAPLTSQTLFGVSKKQS</sequence>
<dbReference type="GO" id="GO:0006366">
    <property type="term" value="P:transcription by RNA polymerase II"/>
    <property type="evidence" value="ECO:0007669"/>
    <property type="project" value="TreeGrafter"/>
</dbReference>
<reference evidence="6 7" key="1">
    <citation type="submission" date="2017-10" db="EMBL/GenBank/DDBJ databases">
        <title>A novel species of cold-tolerant Malassezia isolated from bats.</title>
        <authorList>
            <person name="Lorch J.M."/>
            <person name="Palmer J.M."/>
            <person name="Vanderwolf K.J."/>
            <person name="Schmidt K.Z."/>
            <person name="Verant M.L."/>
            <person name="Weller T.J."/>
            <person name="Blehert D.S."/>
        </authorList>
    </citation>
    <scope>NUCLEOTIDE SEQUENCE [LARGE SCALE GENOMIC DNA]</scope>
    <source>
        <strain evidence="6 7">NWHC:44797-103</strain>
    </source>
</reference>
<proteinExistence type="inferred from homology"/>
<dbReference type="GO" id="GO:0003899">
    <property type="term" value="F:DNA-directed RNA polymerase activity"/>
    <property type="evidence" value="ECO:0007669"/>
    <property type="project" value="InterPro"/>
</dbReference>
<evidence type="ECO:0000256" key="2">
    <source>
        <dbReference type="ARBA" id="ARBA00023163"/>
    </source>
</evidence>
<dbReference type="STRING" id="2020962.A0A2N1JC72"/>
<keyword evidence="2" id="KW-0804">Transcription</keyword>
<dbReference type="Pfam" id="PF01000">
    <property type="entry name" value="RNA_pol_A_bac"/>
    <property type="match status" value="1"/>
</dbReference>
<dbReference type="HAMAP" id="MF_00320">
    <property type="entry name" value="RNApol_arch_Rpo3"/>
    <property type="match status" value="1"/>
</dbReference>
<dbReference type="AlphaFoldDB" id="A0A2N1JC72"/>
<dbReference type="PANTHER" id="PTHR11800:SF2">
    <property type="entry name" value="DNA-DIRECTED RNA POLYMERASE II SUBUNIT RPB3"/>
    <property type="match status" value="1"/>
</dbReference>
<feature type="compositionally biased region" description="Basic and acidic residues" evidence="4">
    <location>
        <begin position="595"/>
        <end position="609"/>
    </location>
</feature>
<dbReference type="Gene3D" id="3.30.1360.10">
    <property type="entry name" value="RNA polymerase, RBP11-like subunit"/>
    <property type="match status" value="1"/>
</dbReference>
<evidence type="ECO:0000256" key="1">
    <source>
        <dbReference type="ARBA" id="ARBA00022478"/>
    </source>
</evidence>
<feature type="region of interest" description="Disordered" evidence="4">
    <location>
        <begin position="595"/>
        <end position="626"/>
    </location>
</feature>
<accession>A0A2N1JC72</accession>
<dbReference type="InterPro" id="IPR050518">
    <property type="entry name" value="Rpo3/RPB3_RNA_Pol_subunit"/>
</dbReference>
<dbReference type="GO" id="GO:0046983">
    <property type="term" value="F:protein dimerization activity"/>
    <property type="evidence" value="ECO:0007669"/>
    <property type="project" value="InterPro"/>
</dbReference>
<dbReference type="InterPro" id="IPR036603">
    <property type="entry name" value="RBP11-like"/>
</dbReference>
<dbReference type="Pfam" id="PF01193">
    <property type="entry name" value="RNA_pol_L"/>
    <property type="match status" value="1"/>
</dbReference>
<name>A0A2N1JC72_9BASI</name>
<dbReference type="InterPro" id="IPR022842">
    <property type="entry name" value="RNAP_Rpo3/Rpb3/RPAC1"/>
</dbReference>
<dbReference type="InterPro" id="IPR036643">
    <property type="entry name" value="RNApol_insert_sf"/>
</dbReference>